<dbReference type="AlphaFoldDB" id="A0A8R2B8J0"/>
<protein>
    <submittedName>
        <fullName evidence="2">Uncharacterized protein</fullName>
    </submittedName>
</protein>
<evidence type="ECO:0000313" key="2">
    <source>
        <dbReference type="EnsemblMetazoa" id="XP_008186875.1"/>
    </source>
</evidence>
<sequence>MSYNKSKLQKENKKGFNSSQRKDFEVINAERSSLPLNSHLVWIPRSSTISKHANNSSSRTSTKYDETTDNLNHSSLQTNKTYTIVNITSNGSSKEIVPINASAETRQDIVFDRPQKTITTKGNDSYLKKSKYTTDDCSLTIRNEQDVLSITDQCTQLLDDCSLRDRIEDVIQKEKDYEFDIFFINDQHQLDVKKIKI</sequence>
<feature type="compositionally biased region" description="Polar residues" evidence="1">
    <location>
        <begin position="50"/>
        <end position="61"/>
    </location>
</feature>
<name>A0A8R2B8J0_ACYPI</name>
<dbReference type="OrthoDB" id="6614984at2759"/>
<dbReference type="EnsemblMetazoa" id="XM_008188653.3">
    <property type="protein sequence ID" value="XP_008186875.1"/>
    <property type="gene ID" value="LOC100570862"/>
</dbReference>
<accession>A0A8R2B8J0</accession>
<evidence type="ECO:0000313" key="3">
    <source>
        <dbReference type="Proteomes" id="UP000007819"/>
    </source>
</evidence>
<dbReference type="GeneID" id="100570862"/>
<organism evidence="2 3">
    <name type="scientific">Acyrthosiphon pisum</name>
    <name type="common">Pea aphid</name>
    <dbReference type="NCBI Taxonomy" id="7029"/>
    <lineage>
        <taxon>Eukaryota</taxon>
        <taxon>Metazoa</taxon>
        <taxon>Ecdysozoa</taxon>
        <taxon>Arthropoda</taxon>
        <taxon>Hexapoda</taxon>
        <taxon>Insecta</taxon>
        <taxon>Pterygota</taxon>
        <taxon>Neoptera</taxon>
        <taxon>Paraneoptera</taxon>
        <taxon>Hemiptera</taxon>
        <taxon>Sternorrhyncha</taxon>
        <taxon>Aphidomorpha</taxon>
        <taxon>Aphidoidea</taxon>
        <taxon>Aphididae</taxon>
        <taxon>Macrosiphini</taxon>
        <taxon>Acyrthosiphon</taxon>
    </lineage>
</organism>
<reference evidence="3" key="1">
    <citation type="submission" date="2010-06" db="EMBL/GenBank/DDBJ databases">
        <authorList>
            <person name="Jiang H."/>
            <person name="Abraham K."/>
            <person name="Ali S."/>
            <person name="Alsbrooks S.L."/>
            <person name="Anim B.N."/>
            <person name="Anosike U.S."/>
            <person name="Attaway T."/>
            <person name="Bandaranaike D.P."/>
            <person name="Battles P.K."/>
            <person name="Bell S.N."/>
            <person name="Bell A.V."/>
            <person name="Beltran B."/>
            <person name="Bickham C."/>
            <person name="Bustamante Y."/>
            <person name="Caleb T."/>
            <person name="Canada A."/>
            <person name="Cardenas V."/>
            <person name="Carter K."/>
            <person name="Chacko J."/>
            <person name="Chandrabose M.N."/>
            <person name="Chavez D."/>
            <person name="Chavez A."/>
            <person name="Chen L."/>
            <person name="Chu H.-S."/>
            <person name="Claassen K.J."/>
            <person name="Cockrell R."/>
            <person name="Collins M."/>
            <person name="Cooper J.A."/>
            <person name="Cree A."/>
            <person name="Curry S.M."/>
            <person name="Da Y."/>
            <person name="Dao M.D."/>
            <person name="Das B."/>
            <person name="Davila M.-L."/>
            <person name="Davy-Carroll L."/>
            <person name="Denson S."/>
            <person name="Dinh H."/>
            <person name="Ebong V.E."/>
            <person name="Edwards J.R."/>
            <person name="Egan A."/>
            <person name="El-Daye J."/>
            <person name="Escobedo L."/>
            <person name="Fernandez S."/>
            <person name="Fernando P.R."/>
            <person name="Flagg N."/>
            <person name="Forbes L.D."/>
            <person name="Fowler R.G."/>
            <person name="Fu Q."/>
            <person name="Gabisi R.A."/>
            <person name="Ganer J."/>
            <person name="Garbino Pronczuk A."/>
            <person name="Garcia R.M."/>
            <person name="Garner T."/>
            <person name="Garrett T.E."/>
            <person name="Gonzalez D.A."/>
            <person name="Hamid H."/>
            <person name="Hawkins E.S."/>
            <person name="Hirani K."/>
            <person name="Hogues M.E."/>
            <person name="Hollins B."/>
            <person name="Hsiao C.-H."/>
            <person name="Jabil R."/>
            <person name="James M.L."/>
            <person name="Jhangiani S.N."/>
            <person name="Johnson B."/>
            <person name="Johnson Q."/>
            <person name="Joshi V."/>
            <person name="Kalu J.B."/>
            <person name="Kam C."/>
            <person name="Kashfia A."/>
            <person name="Keebler J."/>
            <person name="Kisamo H."/>
            <person name="Kovar C.L."/>
            <person name="Lago L.A."/>
            <person name="Lai C.-Y."/>
            <person name="Laidlaw J."/>
            <person name="Lara F."/>
            <person name="Le T.-K."/>
            <person name="Lee S.L."/>
            <person name="Legall F.H."/>
            <person name="Lemon S.J."/>
            <person name="Lewis L.R."/>
            <person name="Li B."/>
            <person name="Liu Y."/>
            <person name="Liu Y.-S."/>
            <person name="Lopez J."/>
            <person name="Lozado R.J."/>
            <person name="Lu J."/>
            <person name="Madu R.C."/>
            <person name="Maheshwari M."/>
            <person name="Maheshwari R."/>
            <person name="Malloy K."/>
            <person name="Martinez E."/>
            <person name="Mathew T."/>
            <person name="Mercado I.C."/>
            <person name="Mercado C."/>
            <person name="Meyer B."/>
            <person name="Montgomery K."/>
            <person name="Morgan M.B."/>
            <person name="Munidasa M."/>
            <person name="Nazareth L.V."/>
            <person name="Nelson J."/>
            <person name="Ng B.M."/>
            <person name="Nguyen N.B."/>
            <person name="Nguyen P.Q."/>
            <person name="Nguyen T."/>
            <person name="Obregon M."/>
            <person name="Okwuonu G.O."/>
            <person name="Onwere C.G."/>
            <person name="Orozco G."/>
            <person name="Parra A."/>
            <person name="Patel S."/>
            <person name="Patil S."/>
            <person name="Perez A."/>
            <person name="Perez Y."/>
            <person name="Pham C."/>
            <person name="Primus E.L."/>
            <person name="Pu L.-L."/>
            <person name="Puazo M."/>
            <person name="Qin X."/>
            <person name="Quiroz J.B."/>
            <person name="Reese J."/>
            <person name="Richards S."/>
            <person name="Rives C.M."/>
            <person name="Robberts R."/>
            <person name="Ruiz S.J."/>
            <person name="Ruiz M.J."/>
            <person name="Santibanez J."/>
            <person name="Schneider B.W."/>
            <person name="Sisson I."/>
            <person name="Smith M."/>
            <person name="Sodergren E."/>
            <person name="Song X.-Z."/>
            <person name="Song B.B."/>
            <person name="Summersgill H."/>
            <person name="Thelus R."/>
            <person name="Thornton R.D."/>
            <person name="Trejos Z.Y."/>
            <person name="Usmani K."/>
            <person name="Vattathil S."/>
            <person name="Villasana D."/>
            <person name="Walker D.L."/>
            <person name="Wang S."/>
            <person name="Wang K."/>
            <person name="White C.S."/>
            <person name="Williams A.C."/>
            <person name="Williamson J."/>
            <person name="Wilson K."/>
            <person name="Woghiren I.O."/>
            <person name="Woodworth J.R."/>
            <person name="Worley K.C."/>
            <person name="Wright R.A."/>
            <person name="Wu W."/>
            <person name="Young L."/>
            <person name="Zhang L."/>
            <person name="Zhang J."/>
            <person name="Zhu Y."/>
            <person name="Muzny D.M."/>
            <person name="Weinstock G."/>
            <person name="Gibbs R.A."/>
        </authorList>
    </citation>
    <scope>NUCLEOTIDE SEQUENCE [LARGE SCALE GENOMIC DNA]</scope>
    <source>
        <strain evidence="3">LSR1</strain>
    </source>
</reference>
<dbReference type="RefSeq" id="XP_008186875.1">
    <property type="nucleotide sequence ID" value="XM_008188653.2"/>
</dbReference>
<proteinExistence type="predicted"/>
<reference evidence="2" key="2">
    <citation type="submission" date="2022-06" db="UniProtKB">
        <authorList>
            <consortium name="EnsemblMetazoa"/>
        </authorList>
    </citation>
    <scope>IDENTIFICATION</scope>
</reference>
<evidence type="ECO:0000256" key="1">
    <source>
        <dbReference type="SAM" id="MobiDB-lite"/>
    </source>
</evidence>
<feature type="region of interest" description="Disordered" evidence="1">
    <location>
        <begin position="50"/>
        <end position="72"/>
    </location>
</feature>
<keyword evidence="3" id="KW-1185">Reference proteome</keyword>
<dbReference type="Proteomes" id="UP000007819">
    <property type="component" value="Chromosome A1"/>
</dbReference>